<feature type="transmembrane region" description="Helical" evidence="1">
    <location>
        <begin position="55"/>
        <end position="78"/>
    </location>
</feature>
<feature type="transmembrane region" description="Helical" evidence="1">
    <location>
        <begin position="327"/>
        <end position="343"/>
    </location>
</feature>
<gene>
    <name evidence="2" type="ORF">SAMN04489810_2091</name>
</gene>
<dbReference type="AlphaFoldDB" id="A0A1G7ZL72"/>
<dbReference type="OrthoDB" id="3261041at2"/>
<dbReference type="STRING" id="370764.SAMN04489810_2091"/>
<evidence type="ECO:0000256" key="1">
    <source>
        <dbReference type="SAM" id="Phobius"/>
    </source>
</evidence>
<sequence>MAAHVLQLRFALLIGALRGDVAHVARMVLGLLVLIAATAAGCWGLLTMRDAPTDALLAVTVLGGAALTLGFALAPLMVGATDPLDPRRFTVLGLPSGTLAATLAVAGFISVPTAVLTALAICVAVVWAEHGVDVPVVVVGAILAVTTCVLLARVCMALTALFLRERRSRELSGLFVLALLVVVVPVGVFFASLEWRGRVPSQLEQAVDALALTPFGAAWAFPGRIAQGEDAVLSLAIALGTIVVLGALWFLLVRRLMSTTERPVSTRERGGLGWFAVAPGTPSGAVAARSLVYWLRDRRYIVNIVVIPVAAVLTTVPLLVAGVPPEIVALVPVPLVALFLGWLPHNDLAFDSTAVWMHIASGIRGASDRIGRLVPVVLIGVPLLAIAVPVAVSLHGRWALLPAMAGICVSLFLTGLGLSSISSVVSPYAVSRPGESPFQQPQRVGAGGAISQGVVMLGAIVLSAPPLWWGWIALTKDIGAATMALWAGLAIGLVVLVAGVAIGSAVFERRTGRLMEFAEST</sequence>
<protein>
    <submittedName>
        <fullName evidence="2">ABC-2 type transport system permease protein</fullName>
    </submittedName>
</protein>
<proteinExistence type="predicted"/>
<keyword evidence="3" id="KW-1185">Reference proteome</keyword>
<keyword evidence="1" id="KW-0472">Membrane</keyword>
<reference evidence="2 3" key="1">
    <citation type="submission" date="2016-10" db="EMBL/GenBank/DDBJ databases">
        <authorList>
            <person name="de Groot N.N."/>
        </authorList>
    </citation>
    <scope>NUCLEOTIDE SEQUENCE [LARGE SCALE GENOMIC DNA]</scope>
    <source>
        <strain evidence="2 3">DSM 23142</strain>
    </source>
</reference>
<feature type="transmembrane region" description="Helical" evidence="1">
    <location>
        <begin position="98"/>
        <end position="127"/>
    </location>
</feature>
<name>A0A1G7ZL72_9MICO</name>
<feature type="transmembrane region" description="Helical" evidence="1">
    <location>
        <begin position="28"/>
        <end position="48"/>
    </location>
</feature>
<feature type="transmembrane region" description="Helical" evidence="1">
    <location>
        <begin position="398"/>
        <end position="425"/>
    </location>
</feature>
<feature type="transmembrane region" description="Helical" evidence="1">
    <location>
        <begin position="446"/>
        <end position="471"/>
    </location>
</feature>
<dbReference type="Proteomes" id="UP000199009">
    <property type="component" value="Chromosome I"/>
</dbReference>
<dbReference type="RefSeq" id="WP_091489488.1">
    <property type="nucleotide sequence ID" value="NZ_LT629692.1"/>
</dbReference>
<evidence type="ECO:0000313" key="2">
    <source>
        <dbReference type="EMBL" id="SDH09492.1"/>
    </source>
</evidence>
<evidence type="ECO:0000313" key="3">
    <source>
        <dbReference type="Proteomes" id="UP000199009"/>
    </source>
</evidence>
<feature type="transmembrane region" description="Helical" evidence="1">
    <location>
        <begin position="300"/>
        <end position="321"/>
    </location>
</feature>
<dbReference type="EMBL" id="LT629692">
    <property type="protein sequence ID" value="SDH09492.1"/>
    <property type="molecule type" value="Genomic_DNA"/>
</dbReference>
<feature type="transmembrane region" description="Helical" evidence="1">
    <location>
        <begin position="483"/>
        <end position="507"/>
    </location>
</feature>
<feature type="transmembrane region" description="Helical" evidence="1">
    <location>
        <begin position="231"/>
        <end position="252"/>
    </location>
</feature>
<organism evidence="2 3">
    <name type="scientific">Microbacterium pygmaeum</name>
    <dbReference type="NCBI Taxonomy" id="370764"/>
    <lineage>
        <taxon>Bacteria</taxon>
        <taxon>Bacillati</taxon>
        <taxon>Actinomycetota</taxon>
        <taxon>Actinomycetes</taxon>
        <taxon>Micrococcales</taxon>
        <taxon>Microbacteriaceae</taxon>
        <taxon>Microbacterium</taxon>
    </lineage>
</organism>
<accession>A0A1G7ZL72</accession>
<keyword evidence="1" id="KW-1133">Transmembrane helix</keyword>
<keyword evidence="1" id="KW-0812">Transmembrane</keyword>
<feature type="transmembrane region" description="Helical" evidence="1">
    <location>
        <begin position="373"/>
        <end position="392"/>
    </location>
</feature>
<feature type="transmembrane region" description="Helical" evidence="1">
    <location>
        <begin position="174"/>
        <end position="195"/>
    </location>
</feature>
<feature type="transmembrane region" description="Helical" evidence="1">
    <location>
        <begin position="134"/>
        <end position="162"/>
    </location>
</feature>